<reference evidence="1 2" key="1">
    <citation type="journal article" date="2021" name="Nat. Plants">
        <title>The Taxus genome provides insights into paclitaxel biosynthesis.</title>
        <authorList>
            <person name="Xiong X."/>
            <person name="Gou J."/>
            <person name="Liao Q."/>
            <person name="Li Y."/>
            <person name="Zhou Q."/>
            <person name="Bi G."/>
            <person name="Li C."/>
            <person name="Du R."/>
            <person name="Wang X."/>
            <person name="Sun T."/>
            <person name="Guo L."/>
            <person name="Liang H."/>
            <person name="Lu P."/>
            <person name="Wu Y."/>
            <person name="Zhang Z."/>
            <person name="Ro D.K."/>
            <person name="Shang Y."/>
            <person name="Huang S."/>
            <person name="Yan J."/>
        </authorList>
    </citation>
    <scope>NUCLEOTIDE SEQUENCE [LARGE SCALE GENOMIC DNA]</scope>
    <source>
        <strain evidence="1">Ta-2019</strain>
    </source>
</reference>
<name>A0AA38LDD8_TAXCH</name>
<dbReference type="Proteomes" id="UP000824469">
    <property type="component" value="Unassembled WGS sequence"/>
</dbReference>
<sequence>YPSYPVSLTKDDLLKDVLKLHLATTGLNMIPSACPLAIHYKVIYRLVNTMYPVVKHGVSKGSSV</sequence>
<evidence type="ECO:0000313" key="2">
    <source>
        <dbReference type="Proteomes" id="UP000824469"/>
    </source>
</evidence>
<comment type="caution">
    <text evidence="1">The sequence shown here is derived from an EMBL/GenBank/DDBJ whole genome shotgun (WGS) entry which is preliminary data.</text>
</comment>
<dbReference type="InterPro" id="IPR028919">
    <property type="entry name" value="Viral_movement"/>
</dbReference>
<evidence type="ECO:0000313" key="1">
    <source>
        <dbReference type="EMBL" id="KAH9319701.1"/>
    </source>
</evidence>
<dbReference type="AlphaFoldDB" id="A0AA38LDD8"/>
<feature type="non-terminal residue" evidence="1">
    <location>
        <position position="1"/>
    </location>
</feature>
<dbReference type="Pfam" id="PF01107">
    <property type="entry name" value="MP"/>
    <property type="match status" value="1"/>
</dbReference>
<dbReference type="EMBL" id="JAHRHJ020000004">
    <property type="protein sequence ID" value="KAH9319701.1"/>
    <property type="molecule type" value="Genomic_DNA"/>
</dbReference>
<keyword evidence="2" id="KW-1185">Reference proteome</keyword>
<proteinExistence type="predicted"/>
<feature type="non-terminal residue" evidence="1">
    <location>
        <position position="64"/>
    </location>
</feature>
<organism evidence="1 2">
    <name type="scientific">Taxus chinensis</name>
    <name type="common">Chinese yew</name>
    <name type="synonym">Taxus wallichiana var. chinensis</name>
    <dbReference type="NCBI Taxonomy" id="29808"/>
    <lineage>
        <taxon>Eukaryota</taxon>
        <taxon>Viridiplantae</taxon>
        <taxon>Streptophyta</taxon>
        <taxon>Embryophyta</taxon>
        <taxon>Tracheophyta</taxon>
        <taxon>Spermatophyta</taxon>
        <taxon>Pinopsida</taxon>
        <taxon>Pinidae</taxon>
        <taxon>Conifers II</taxon>
        <taxon>Cupressales</taxon>
        <taxon>Taxaceae</taxon>
        <taxon>Taxus</taxon>
    </lineage>
</organism>
<protein>
    <submittedName>
        <fullName evidence="1">Uncharacterized protein</fullName>
    </submittedName>
</protein>
<accession>A0AA38LDD8</accession>
<gene>
    <name evidence="1" type="ORF">KI387_021470</name>
</gene>